<dbReference type="OrthoDB" id="1119382at2"/>
<evidence type="ECO:0000313" key="4">
    <source>
        <dbReference type="EMBL" id="TFF36948.1"/>
    </source>
</evidence>
<dbReference type="InterPro" id="IPR032508">
    <property type="entry name" value="FecR_C"/>
</dbReference>
<evidence type="ECO:0000313" key="5">
    <source>
        <dbReference type="Proteomes" id="UP000297540"/>
    </source>
</evidence>
<accession>A0A4Y8SDF1</accession>
<reference evidence="4 5" key="1">
    <citation type="journal article" date="2017" name="Int. J. Syst. Evol. Microbiol.">
        <title>Mucilaginibacterpsychrotolerans sp. nov., isolated from peatlands.</title>
        <authorList>
            <person name="Deng Y."/>
            <person name="Shen L."/>
            <person name="Xu B."/>
            <person name="Liu Y."/>
            <person name="Gu Z."/>
            <person name="Liu H."/>
            <person name="Zhou Y."/>
        </authorList>
    </citation>
    <scope>NUCLEOTIDE SEQUENCE [LARGE SCALE GENOMIC DNA]</scope>
    <source>
        <strain evidence="4 5">NH7-4</strain>
    </source>
</reference>
<dbReference type="InterPro" id="IPR012373">
    <property type="entry name" value="Ferrdict_sens_TM"/>
</dbReference>
<evidence type="ECO:0000259" key="3">
    <source>
        <dbReference type="Pfam" id="PF16344"/>
    </source>
</evidence>
<dbReference type="PANTHER" id="PTHR30273">
    <property type="entry name" value="PERIPLASMIC SIGNAL SENSOR AND SIGMA FACTOR ACTIVATOR FECR-RELATED"/>
    <property type="match status" value="1"/>
</dbReference>
<feature type="domain" description="FecR protein" evidence="2">
    <location>
        <begin position="102"/>
        <end position="193"/>
    </location>
</feature>
<dbReference type="Pfam" id="PF16344">
    <property type="entry name" value="FecR_C"/>
    <property type="match status" value="1"/>
</dbReference>
<dbReference type="PIRSF" id="PIRSF018266">
    <property type="entry name" value="FecR"/>
    <property type="match status" value="1"/>
</dbReference>
<organism evidence="4 5">
    <name type="scientific">Mucilaginibacter psychrotolerans</name>
    <dbReference type="NCBI Taxonomy" id="1524096"/>
    <lineage>
        <taxon>Bacteria</taxon>
        <taxon>Pseudomonadati</taxon>
        <taxon>Bacteroidota</taxon>
        <taxon>Sphingobacteriia</taxon>
        <taxon>Sphingobacteriales</taxon>
        <taxon>Sphingobacteriaceae</taxon>
        <taxon>Mucilaginibacter</taxon>
    </lineage>
</organism>
<evidence type="ECO:0000256" key="1">
    <source>
        <dbReference type="SAM" id="Phobius"/>
    </source>
</evidence>
<protein>
    <submittedName>
        <fullName evidence="4">DUF4974 domain-containing protein</fullName>
    </submittedName>
</protein>
<gene>
    <name evidence="4" type="ORF">E2R66_14405</name>
</gene>
<sequence length="315" mass="34889">MKKRNQAGDSSQQEKLVEKYFDDLRLNGQKAADYDSEFDGEGVYNRIISVIDQPLPQRRVASRRWIVAASVALVVMSSAVLALYHNSFRNYFYPIQTKQLIAANGQVLNYTLADGTKVWLNGGSKLSYPSEFRGNLREITLEGEAYLEVVHDASKSFIVHTGAIRTQVLGTSFNVKAYPEDTFVKVDVTSGKVGVIPAAEGNKPAQTVFLTPTEEVYINKKNNTALKLTGVDAATLSNWKDGGLVFKNMALREVLNALQHRYNVKMIADANLLKCTISANFTNVSLQNIMVIISKLVKGKVVQEGQVYHFKGKGC</sequence>
<keyword evidence="1" id="KW-1133">Transmembrane helix</keyword>
<feature type="domain" description="Protein FecR C-terminal" evidence="3">
    <location>
        <begin position="244"/>
        <end position="305"/>
    </location>
</feature>
<dbReference type="Gene3D" id="2.60.120.1440">
    <property type="match status" value="1"/>
</dbReference>
<dbReference type="Pfam" id="PF04773">
    <property type="entry name" value="FecR"/>
    <property type="match status" value="1"/>
</dbReference>
<dbReference type="Gene3D" id="3.55.50.30">
    <property type="match status" value="1"/>
</dbReference>
<dbReference type="InterPro" id="IPR006860">
    <property type="entry name" value="FecR"/>
</dbReference>
<dbReference type="AlphaFoldDB" id="A0A4Y8SDF1"/>
<feature type="transmembrane region" description="Helical" evidence="1">
    <location>
        <begin position="65"/>
        <end position="84"/>
    </location>
</feature>
<proteinExistence type="predicted"/>
<comment type="caution">
    <text evidence="4">The sequence shown here is derived from an EMBL/GenBank/DDBJ whole genome shotgun (WGS) entry which is preliminary data.</text>
</comment>
<evidence type="ECO:0000259" key="2">
    <source>
        <dbReference type="Pfam" id="PF04773"/>
    </source>
</evidence>
<keyword evidence="1" id="KW-0812">Transmembrane</keyword>
<dbReference type="PANTHER" id="PTHR30273:SF2">
    <property type="entry name" value="PROTEIN FECR"/>
    <property type="match status" value="1"/>
</dbReference>
<name>A0A4Y8SDF1_9SPHI</name>
<dbReference type="RefSeq" id="WP_133231897.1">
    <property type="nucleotide sequence ID" value="NZ_SOZE01000013.1"/>
</dbReference>
<dbReference type="Proteomes" id="UP000297540">
    <property type="component" value="Unassembled WGS sequence"/>
</dbReference>
<dbReference type="GO" id="GO:0016989">
    <property type="term" value="F:sigma factor antagonist activity"/>
    <property type="evidence" value="ECO:0007669"/>
    <property type="project" value="TreeGrafter"/>
</dbReference>
<keyword evidence="1" id="KW-0472">Membrane</keyword>
<dbReference type="EMBL" id="SOZE01000013">
    <property type="protein sequence ID" value="TFF36948.1"/>
    <property type="molecule type" value="Genomic_DNA"/>
</dbReference>
<keyword evidence="5" id="KW-1185">Reference proteome</keyword>